<evidence type="ECO:0000313" key="3">
    <source>
        <dbReference type="Proteomes" id="UP000634136"/>
    </source>
</evidence>
<accession>A0A834WP98</accession>
<feature type="compositionally biased region" description="Basic and acidic residues" evidence="1">
    <location>
        <begin position="11"/>
        <end position="22"/>
    </location>
</feature>
<reference evidence="2" key="1">
    <citation type="submission" date="2020-09" db="EMBL/GenBank/DDBJ databases">
        <title>Genome-Enabled Discovery of Anthraquinone Biosynthesis in Senna tora.</title>
        <authorList>
            <person name="Kang S.-H."/>
            <person name="Pandey R.P."/>
            <person name="Lee C.-M."/>
            <person name="Sim J.-S."/>
            <person name="Jeong J.-T."/>
            <person name="Choi B.-S."/>
            <person name="Jung M."/>
            <person name="Ginzburg D."/>
            <person name="Zhao K."/>
            <person name="Won S.Y."/>
            <person name="Oh T.-J."/>
            <person name="Yu Y."/>
            <person name="Kim N.-H."/>
            <person name="Lee O.R."/>
            <person name="Lee T.-H."/>
            <person name="Bashyal P."/>
            <person name="Kim T.-S."/>
            <person name="Lee W.-H."/>
            <person name="Kawkins C."/>
            <person name="Kim C.-K."/>
            <person name="Kim J.S."/>
            <person name="Ahn B.O."/>
            <person name="Rhee S.Y."/>
            <person name="Sohng J.K."/>
        </authorList>
    </citation>
    <scope>NUCLEOTIDE SEQUENCE</scope>
    <source>
        <tissue evidence="2">Leaf</tissue>
    </source>
</reference>
<gene>
    <name evidence="2" type="ORF">G2W53_022593</name>
</gene>
<name>A0A834WP98_9FABA</name>
<dbReference type="EMBL" id="JAAIUW010000007">
    <property type="protein sequence ID" value="KAF7824449.1"/>
    <property type="molecule type" value="Genomic_DNA"/>
</dbReference>
<dbReference type="AlphaFoldDB" id="A0A834WP98"/>
<organism evidence="2 3">
    <name type="scientific">Senna tora</name>
    <dbReference type="NCBI Taxonomy" id="362788"/>
    <lineage>
        <taxon>Eukaryota</taxon>
        <taxon>Viridiplantae</taxon>
        <taxon>Streptophyta</taxon>
        <taxon>Embryophyta</taxon>
        <taxon>Tracheophyta</taxon>
        <taxon>Spermatophyta</taxon>
        <taxon>Magnoliopsida</taxon>
        <taxon>eudicotyledons</taxon>
        <taxon>Gunneridae</taxon>
        <taxon>Pentapetalae</taxon>
        <taxon>rosids</taxon>
        <taxon>fabids</taxon>
        <taxon>Fabales</taxon>
        <taxon>Fabaceae</taxon>
        <taxon>Caesalpinioideae</taxon>
        <taxon>Cassia clade</taxon>
        <taxon>Senna</taxon>
    </lineage>
</organism>
<comment type="caution">
    <text evidence="2">The sequence shown here is derived from an EMBL/GenBank/DDBJ whole genome shotgun (WGS) entry which is preliminary data.</text>
</comment>
<evidence type="ECO:0000313" key="2">
    <source>
        <dbReference type="EMBL" id="KAF7824449.1"/>
    </source>
</evidence>
<proteinExistence type="predicted"/>
<sequence length="22" mass="2437">MEGSRGALSEESTHRDAVILMF</sequence>
<dbReference type="Proteomes" id="UP000634136">
    <property type="component" value="Unassembled WGS sequence"/>
</dbReference>
<evidence type="ECO:0000256" key="1">
    <source>
        <dbReference type="SAM" id="MobiDB-lite"/>
    </source>
</evidence>
<keyword evidence="3" id="KW-1185">Reference proteome</keyword>
<feature type="region of interest" description="Disordered" evidence="1">
    <location>
        <begin position="1"/>
        <end position="22"/>
    </location>
</feature>
<protein>
    <submittedName>
        <fullName evidence="2">Uncharacterized protein</fullName>
    </submittedName>
</protein>